<evidence type="ECO:0000313" key="4">
    <source>
        <dbReference type="Proteomes" id="UP001628179"/>
    </source>
</evidence>
<evidence type="ECO:0000256" key="2">
    <source>
        <dbReference type="SAM" id="MobiDB-lite"/>
    </source>
</evidence>
<dbReference type="GeneID" id="98180671"/>
<feature type="compositionally biased region" description="Low complexity" evidence="2">
    <location>
        <begin position="713"/>
        <end position="736"/>
    </location>
</feature>
<accession>A0ABQ0GPT7</accession>
<dbReference type="Proteomes" id="UP001628179">
    <property type="component" value="Unassembled WGS sequence"/>
</dbReference>
<dbReference type="RefSeq" id="XP_070921449.1">
    <property type="nucleotide sequence ID" value="XM_071065348.1"/>
</dbReference>
<feature type="compositionally biased region" description="Polar residues" evidence="2">
    <location>
        <begin position="403"/>
        <end position="435"/>
    </location>
</feature>
<feature type="region of interest" description="Disordered" evidence="2">
    <location>
        <begin position="1"/>
        <end position="20"/>
    </location>
</feature>
<organism evidence="3 4">
    <name type="scientific">Madurella fahalii</name>
    <dbReference type="NCBI Taxonomy" id="1157608"/>
    <lineage>
        <taxon>Eukaryota</taxon>
        <taxon>Fungi</taxon>
        <taxon>Dikarya</taxon>
        <taxon>Ascomycota</taxon>
        <taxon>Pezizomycotina</taxon>
        <taxon>Sordariomycetes</taxon>
        <taxon>Sordariomycetidae</taxon>
        <taxon>Sordariales</taxon>
        <taxon>Sordariales incertae sedis</taxon>
        <taxon>Madurella</taxon>
    </lineage>
</organism>
<feature type="compositionally biased region" description="Low complexity" evidence="2">
    <location>
        <begin position="697"/>
        <end position="706"/>
    </location>
</feature>
<feature type="coiled-coil region" evidence="1">
    <location>
        <begin position="262"/>
        <end position="296"/>
    </location>
</feature>
<protein>
    <submittedName>
        <fullName evidence="3">NUproduct domain-containing protein</fullName>
    </submittedName>
</protein>
<keyword evidence="1" id="KW-0175">Coiled coil</keyword>
<feature type="region of interest" description="Disordered" evidence="2">
    <location>
        <begin position="641"/>
        <end position="736"/>
    </location>
</feature>
<evidence type="ECO:0000313" key="3">
    <source>
        <dbReference type="EMBL" id="GAB1319719.1"/>
    </source>
</evidence>
<comment type="caution">
    <text evidence="3">The sequence shown here is derived from an EMBL/GenBank/DDBJ whole genome shotgun (WGS) entry which is preliminary data.</text>
</comment>
<keyword evidence="4" id="KW-1185">Reference proteome</keyword>
<feature type="region of interest" description="Disordered" evidence="2">
    <location>
        <begin position="300"/>
        <end position="464"/>
    </location>
</feature>
<dbReference type="EMBL" id="BAAFSV010000005">
    <property type="protein sequence ID" value="GAB1319719.1"/>
    <property type="molecule type" value="Genomic_DNA"/>
</dbReference>
<gene>
    <name evidence="3" type="ORF">MFIFM68171_09929</name>
</gene>
<evidence type="ECO:0000256" key="1">
    <source>
        <dbReference type="SAM" id="Coils"/>
    </source>
</evidence>
<feature type="region of interest" description="Disordered" evidence="2">
    <location>
        <begin position="546"/>
        <end position="570"/>
    </location>
</feature>
<proteinExistence type="predicted"/>
<dbReference type="CDD" id="cd14686">
    <property type="entry name" value="bZIP"/>
    <property type="match status" value="1"/>
</dbReference>
<feature type="compositionally biased region" description="Polar residues" evidence="2">
    <location>
        <begin position="445"/>
        <end position="455"/>
    </location>
</feature>
<name>A0ABQ0GPT7_9PEZI</name>
<sequence>MADPPGAVADPVSGAMVNSEGSAQPGDLQCCCGKDECVYLRHNCSVLLSVERDVHTAAKMGQTLLARHEAYMASAERDRVELTARIEQLEHDNAELEAKNKLVTDENHDLREELEYLNDTIKDAETKMEYLEATLRDSQQKVRGLEIAADRAIALERQIAMLEEEQVVLQTTIVRSQEEARTAMHRWRQAEKGLSDLQEQLERMEKEAREERERHIEVIGRMERQRAMEKELSTAAGRLKGAAGVKSMTESKSSGSVVSHFVRDLLQDNANLQVGIAELREMLLSSNDEIQMLREQLMYHQPLPGDGPGSPKTLQAELENKEAPTPPQPPRVSQELHIHHHYHVTPKQETRKSKKRRQGLTAGTFTPPPYVSAPGSPLTSPTHLHRSVLDGSILSPRSDDSQAPHNTRWSLQSSNQSEFVPSTVPSSPRSDNRTTLFDRIMDVSSPGSPATSVDPTSPGWRNAHKKKASEFSLRSISETAMFPTGNPHYYSGPPPGYAPRPQPLNHFARSAQSITAPYTTDDVPRTASTSLANYADFDASVTEAGVENSLSPTLDESNPRRGQGSRGLRRVVSHESIMSLSNGLDIHTLKARPSQLTLRPLGLTTAGTDLSAVTAQPTLLSSSSEGKRGSVILRDNFALFGQSLPSPRMGESIRTVSSPTRSRDRDAHTRSSSRAPSKLGRLVSWRPWAAGSGGGSSSSNNNNNNNNHHHHNNNMGNGNGYASPSPSPEVSPSSTPVVAAVPVPTASAAIPALSLSSASASLHSRSPQGSVSSSGTTATTAVTAAAAVAVSFRAPGINQPGVIPGFQEYWAAHQRRGPPSKVSVEDQVRVREALKEVLEEG</sequence>
<reference evidence="3 4" key="1">
    <citation type="submission" date="2024-09" db="EMBL/GenBank/DDBJ databases">
        <title>Itraconazole resistance in Madurella fahalii resulting from another homologue of gene encoding cytochrome P450 14-alpha sterol demethylase (CYP51).</title>
        <authorList>
            <person name="Yoshioka I."/>
            <person name="Fahal A.H."/>
            <person name="Kaneko S."/>
            <person name="Yaguchi T."/>
        </authorList>
    </citation>
    <scope>NUCLEOTIDE SEQUENCE [LARGE SCALE GENOMIC DNA]</scope>
    <source>
        <strain evidence="3 4">IFM 68171</strain>
    </source>
</reference>
<feature type="coiled-coil region" evidence="1">
    <location>
        <begin position="65"/>
        <end position="225"/>
    </location>
</feature>